<accession>A0A2T2NXT7</accession>
<dbReference type="EMBL" id="KZ678132">
    <property type="protein sequence ID" value="PSN70086.1"/>
    <property type="molecule type" value="Genomic_DNA"/>
</dbReference>
<dbReference type="AlphaFoldDB" id="A0A2T2NXT7"/>
<organism evidence="2 3">
    <name type="scientific">Corynespora cassiicola Philippines</name>
    <dbReference type="NCBI Taxonomy" id="1448308"/>
    <lineage>
        <taxon>Eukaryota</taxon>
        <taxon>Fungi</taxon>
        <taxon>Dikarya</taxon>
        <taxon>Ascomycota</taxon>
        <taxon>Pezizomycotina</taxon>
        <taxon>Dothideomycetes</taxon>
        <taxon>Pleosporomycetidae</taxon>
        <taxon>Pleosporales</taxon>
        <taxon>Corynesporascaceae</taxon>
        <taxon>Corynespora</taxon>
    </lineage>
</organism>
<proteinExistence type="predicted"/>
<evidence type="ECO:0008006" key="4">
    <source>
        <dbReference type="Google" id="ProtNLM"/>
    </source>
</evidence>
<keyword evidence="3" id="KW-1185">Reference proteome</keyword>
<gene>
    <name evidence="2" type="ORF">BS50DRAFT_304824</name>
</gene>
<reference evidence="2 3" key="1">
    <citation type="journal article" date="2018" name="Front. Microbiol.">
        <title>Genome-Wide Analysis of Corynespora cassiicola Leaf Fall Disease Putative Effectors.</title>
        <authorList>
            <person name="Lopez D."/>
            <person name="Ribeiro S."/>
            <person name="Label P."/>
            <person name="Fumanal B."/>
            <person name="Venisse J.S."/>
            <person name="Kohler A."/>
            <person name="de Oliveira R.R."/>
            <person name="Labutti K."/>
            <person name="Lipzen A."/>
            <person name="Lail K."/>
            <person name="Bauer D."/>
            <person name="Ohm R.A."/>
            <person name="Barry K.W."/>
            <person name="Spatafora J."/>
            <person name="Grigoriev I.V."/>
            <person name="Martin F.M."/>
            <person name="Pujade-Renaud V."/>
        </authorList>
    </citation>
    <scope>NUCLEOTIDE SEQUENCE [LARGE SCALE GENOMIC DNA]</scope>
    <source>
        <strain evidence="2 3">Philippines</strain>
    </source>
</reference>
<protein>
    <recommendedName>
        <fullName evidence="4">Secreted protein</fullName>
    </recommendedName>
</protein>
<evidence type="ECO:0000256" key="1">
    <source>
        <dbReference type="SAM" id="SignalP"/>
    </source>
</evidence>
<name>A0A2T2NXT7_CORCC</name>
<keyword evidence="1" id="KW-0732">Signal</keyword>
<evidence type="ECO:0000313" key="3">
    <source>
        <dbReference type="Proteomes" id="UP000240883"/>
    </source>
</evidence>
<evidence type="ECO:0000313" key="2">
    <source>
        <dbReference type="EMBL" id="PSN70086.1"/>
    </source>
</evidence>
<feature type="signal peptide" evidence="1">
    <location>
        <begin position="1"/>
        <end position="28"/>
    </location>
</feature>
<sequence length="118" mass="12725">MSLPRICMACLIFFFLAFFPLLFVGSRCSSVTVCPHYPCPIPLLCELARCSNVWGGVGGLTRTREWEKKRAAWVSADFGAGAGGDAEPKIILLFPGNDVVAAATRSAQPFFTSSFSSL</sequence>
<dbReference type="Proteomes" id="UP000240883">
    <property type="component" value="Unassembled WGS sequence"/>
</dbReference>
<feature type="chain" id="PRO_5015740376" description="Secreted protein" evidence="1">
    <location>
        <begin position="29"/>
        <end position="118"/>
    </location>
</feature>